<dbReference type="SUPFAM" id="SSF52540">
    <property type="entry name" value="P-loop containing nucleoside triphosphate hydrolases"/>
    <property type="match status" value="2"/>
</dbReference>
<dbReference type="KEGG" id="dca:Desca_0680"/>
<dbReference type="GO" id="GO:0016887">
    <property type="term" value="F:ATP hydrolysis activity"/>
    <property type="evidence" value="ECO:0007669"/>
    <property type="project" value="InterPro"/>
</dbReference>
<evidence type="ECO:0000256" key="3">
    <source>
        <dbReference type="ARBA" id="ARBA00013368"/>
    </source>
</evidence>
<evidence type="ECO:0000256" key="1">
    <source>
        <dbReference type="ARBA" id="ARBA00006930"/>
    </source>
</evidence>
<keyword evidence="6" id="KW-1185">Reference proteome</keyword>
<protein>
    <recommendedName>
        <fullName evidence="3">Nuclease SbcCD subunit C</fullName>
    </recommendedName>
</protein>
<keyword evidence="4" id="KW-0175">Coiled coil</keyword>
<evidence type="ECO:0000313" key="5">
    <source>
        <dbReference type="EMBL" id="AEF93565.1"/>
    </source>
</evidence>
<dbReference type="GO" id="GO:0006302">
    <property type="term" value="P:double-strand break repair"/>
    <property type="evidence" value="ECO:0007669"/>
    <property type="project" value="InterPro"/>
</dbReference>
<feature type="coiled-coil region" evidence="4">
    <location>
        <begin position="498"/>
        <end position="546"/>
    </location>
</feature>
<dbReference type="PANTHER" id="PTHR32114">
    <property type="entry name" value="ABC TRANSPORTER ABCH.3"/>
    <property type="match status" value="1"/>
</dbReference>
<dbReference type="Gene3D" id="3.40.50.300">
    <property type="entry name" value="P-loop containing nucleotide triphosphate hydrolases"/>
    <property type="match status" value="2"/>
</dbReference>
<organism evidence="5 6">
    <name type="scientific">Desulfotomaculum nigrificans (strain DSM 14880 / VKM B-2319 / CO-1-SRB)</name>
    <name type="common">Desulfotomaculum carboxydivorans</name>
    <dbReference type="NCBI Taxonomy" id="868595"/>
    <lineage>
        <taxon>Bacteria</taxon>
        <taxon>Bacillati</taxon>
        <taxon>Bacillota</taxon>
        <taxon>Clostridia</taxon>
        <taxon>Eubacteriales</taxon>
        <taxon>Desulfotomaculaceae</taxon>
        <taxon>Desulfotomaculum</taxon>
    </lineage>
</organism>
<evidence type="ECO:0000256" key="4">
    <source>
        <dbReference type="SAM" id="Coils"/>
    </source>
</evidence>
<feature type="coiled-coil region" evidence="4">
    <location>
        <begin position="729"/>
        <end position="844"/>
    </location>
</feature>
<feature type="coiled-coil region" evidence="4">
    <location>
        <begin position="643"/>
        <end position="698"/>
    </location>
</feature>
<name>F6B8J3_DESCC</name>
<dbReference type="PANTHER" id="PTHR32114:SF2">
    <property type="entry name" value="ABC TRANSPORTER ABCH.3"/>
    <property type="match status" value="1"/>
</dbReference>
<dbReference type="eggNOG" id="COG0419">
    <property type="taxonomic scope" value="Bacteria"/>
</dbReference>
<dbReference type="AlphaFoldDB" id="F6B8J3"/>
<dbReference type="STRING" id="868595.Desca_0680"/>
<dbReference type="RefSeq" id="WP_013809783.1">
    <property type="nucleotide sequence ID" value="NC_015565.1"/>
</dbReference>
<dbReference type="HOGENOM" id="CLU_004785_0_2_9"/>
<evidence type="ECO:0000256" key="2">
    <source>
        <dbReference type="ARBA" id="ARBA00011322"/>
    </source>
</evidence>
<dbReference type="Proteomes" id="UP000009226">
    <property type="component" value="Chromosome"/>
</dbReference>
<sequence length="982" mass="111138">MWIAQIRLKNIKSYGAGPDGDGIYIQLEPGVNQIAGKNGVGKSTLIEAIGYALFDAEPVVRLAKNTYLLRNGCKSGEIDVWVWHQDCLYRVERDVGAGARRWKVVRQDDDFIEAEGDQEVKAFMAKLTGVDRPERLADVFHSLLGVKQGRFTLPFDLTPRDAKNHFDPLLDVDIFRQCFDYLKEPCDGIRQDMANLRNIISGLDGQITQLQDAPGKLEESIRQQATLELLVDKCQQQLNTASGILQQHQQLMKKWQAAQLKVSEARGQLERGQSDLQTAAARVAESRSAQQVLAETAAHYRQYLQVEQLIQQLEQQRQTRDGLVQSLTARQKEETGLTRDWQAKTDQAARDRAQAARKNEEYQARLTAWQQHRKEFQAGEEQCLALRERAEKLKSCMIQVVQWLKSMSTLNHQAIGQLADLQANLDHIDQRVPEQLALAQTALEQAERDEQECRGRLERTRQEQLTLQKQLAQLSTGLCPLLGTGCAQFNPDTARQDLARLTDKVKEIEREHRQKLTALAQAKGELEKLQRVEKEQLRLVTEARQQAAHISKSYHLMEDAAARSACEVLGLELQGLRPDLPQLPGIPETAEITPVPYQTAVDQMKELFNRVLGYHRQWQPAVEELLQQARETENFRAGCRQELAAEEKALQSLAKDIKTLLQNAREAEQQAADIKQAIDKTREQIKALEEQLKPFAELDQQLARAGQERTRYQPGYTRYLQNLPVAEQLARRVKQLDSCQKQLADLERELAAAEEALSQAAAAYNQAEHQQAQEEYAKANLALGEARSKWEEAKRAVVEQQRRVQTLDRLSKQRTEQMQELIRLQAQEKILEKARQTLKHAQEAVARDLTARVAAQAQIIYNAISQEAAQFNWRSSDYTLTVANVSGEKRFASLSGGQQMKAALAMQLALVKEFSAAGFCAFDEPTYGLDADSKTMLAEVIAKVQAECRFEQLLLVSHDNSFDDKVEHALNLQYSPVEGTKL</sequence>
<feature type="coiled-coil region" evidence="4">
    <location>
        <begin position="306"/>
        <end position="372"/>
    </location>
</feature>
<dbReference type="InterPro" id="IPR027417">
    <property type="entry name" value="P-loop_NTPase"/>
</dbReference>
<dbReference type="EMBL" id="CP002736">
    <property type="protein sequence ID" value="AEF93565.1"/>
    <property type="molecule type" value="Genomic_DNA"/>
</dbReference>
<comment type="similarity">
    <text evidence="1">Belongs to the SMC family. SbcC subfamily.</text>
</comment>
<accession>F6B8J3</accession>
<gene>
    <name evidence="5" type="ordered locus">Desca_0680</name>
</gene>
<evidence type="ECO:0000313" key="6">
    <source>
        <dbReference type="Proteomes" id="UP000009226"/>
    </source>
</evidence>
<feature type="coiled-coil region" evidence="4">
    <location>
        <begin position="436"/>
        <end position="463"/>
    </location>
</feature>
<reference evidence="5 6" key="1">
    <citation type="submission" date="2011-05" db="EMBL/GenBank/DDBJ databases">
        <title>Complete sequence of Desulfotomaculum carboxydivorans CO-1-SRB.</title>
        <authorList>
            <consortium name="US DOE Joint Genome Institute"/>
            <person name="Lucas S."/>
            <person name="Han J."/>
            <person name="Lapidus A."/>
            <person name="Cheng J.-F."/>
            <person name="Goodwin L."/>
            <person name="Pitluck S."/>
            <person name="Peters L."/>
            <person name="Mikhailova N."/>
            <person name="Lu M."/>
            <person name="Han C."/>
            <person name="Tapia R."/>
            <person name="Land M."/>
            <person name="Hauser L."/>
            <person name="Kyrpides N."/>
            <person name="Ivanova N."/>
            <person name="Pagani I."/>
            <person name="Stams A."/>
            <person name="Plugge C."/>
            <person name="Muyzer G."/>
            <person name="Kuever J."/>
            <person name="Parshina S."/>
            <person name="Ivanova A."/>
            <person name="Nazina T."/>
            <person name="Woyke T."/>
        </authorList>
    </citation>
    <scope>NUCLEOTIDE SEQUENCE [LARGE SCALE GENOMIC DNA]</scope>
    <source>
        <strain evidence="6">DSM 14880 / VKM B-2319 / CO-1-SRB</strain>
    </source>
</reference>
<proteinExistence type="inferred from homology"/>
<comment type="subunit">
    <text evidence="2">Heterodimer of SbcC and SbcD.</text>
</comment>